<comment type="caution">
    <text evidence="1">The sequence shown here is derived from an EMBL/GenBank/DDBJ whole genome shotgun (WGS) entry which is preliminary data.</text>
</comment>
<gene>
    <name evidence="1" type="ORF">F2P45_18375</name>
</gene>
<accession>A0ABX0NVU9</accession>
<name>A0ABX0NVU9_9BURK</name>
<reference evidence="1 2" key="1">
    <citation type="submission" date="2019-10" db="EMBL/GenBank/DDBJ databases">
        <title>Taxonomy of Antarctic Massilia spp.: description of Massilia rubra sp. nov., Massilia aquatica sp. nov., Massilia mucilaginosa sp. nov., Massilia frigida sp. nov. isolated from streams, lakes and regoliths.</title>
        <authorList>
            <person name="Holochova P."/>
            <person name="Sedlacek I."/>
            <person name="Kralova S."/>
            <person name="Maslanova I."/>
            <person name="Busse H.-J."/>
            <person name="Stankova E."/>
            <person name="Vrbovska V."/>
            <person name="Kovarovic V."/>
            <person name="Bartak M."/>
            <person name="Svec P."/>
            <person name="Pantucek R."/>
        </authorList>
    </citation>
    <scope>NUCLEOTIDE SEQUENCE [LARGE SCALE GENOMIC DNA]</scope>
    <source>
        <strain evidence="1 2">CCM 8733</strain>
    </source>
</reference>
<evidence type="ECO:0000313" key="2">
    <source>
        <dbReference type="Proteomes" id="UP000609726"/>
    </source>
</evidence>
<dbReference type="Proteomes" id="UP000609726">
    <property type="component" value="Unassembled WGS sequence"/>
</dbReference>
<sequence>MNEASGVYNMYISSSLRLNSYLFFCYTYAQSTIPGADAKQKLLDGVTSEILEFIYDENFCTYSVCFHRCANETSQVDLVIASRISSLICEICLDAAPCTLASIAPPPETLATLDAGLRERVIGLIKSGSRPLLFFMLTSLLRKAKHRDGNLLALRNELEEGAGLKNFAVEAREAKQGLHKLLGGRTNSNPQYQHLMRIISENIRIEKKTLVYNFYDYKLPAVLLSGDVVFDLNRHFHPDQPAVPFNPLEHARWMQSFQNWL</sequence>
<evidence type="ECO:0000313" key="1">
    <source>
        <dbReference type="EMBL" id="NHZ90970.1"/>
    </source>
</evidence>
<dbReference type="EMBL" id="WHJH01000023">
    <property type="protein sequence ID" value="NHZ90970.1"/>
    <property type="molecule type" value="Genomic_DNA"/>
</dbReference>
<protein>
    <submittedName>
        <fullName evidence="1">Uncharacterized protein</fullName>
    </submittedName>
</protein>
<proteinExistence type="predicted"/>
<organism evidence="1 2">
    <name type="scientific">Massilia mucilaginosa</name>
    <dbReference type="NCBI Taxonomy" id="2609282"/>
    <lineage>
        <taxon>Bacteria</taxon>
        <taxon>Pseudomonadati</taxon>
        <taxon>Pseudomonadota</taxon>
        <taxon>Betaproteobacteria</taxon>
        <taxon>Burkholderiales</taxon>
        <taxon>Oxalobacteraceae</taxon>
        <taxon>Telluria group</taxon>
        <taxon>Massilia</taxon>
    </lineage>
</organism>
<keyword evidence="2" id="KW-1185">Reference proteome</keyword>